<organism evidence="11 12">
    <name type="scientific">Nicrophorus vespilloides</name>
    <name type="common">Boreal carrion beetle</name>
    <dbReference type="NCBI Taxonomy" id="110193"/>
    <lineage>
        <taxon>Eukaryota</taxon>
        <taxon>Metazoa</taxon>
        <taxon>Ecdysozoa</taxon>
        <taxon>Arthropoda</taxon>
        <taxon>Hexapoda</taxon>
        <taxon>Insecta</taxon>
        <taxon>Pterygota</taxon>
        <taxon>Neoptera</taxon>
        <taxon>Endopterygota</taxon>
        <taxon>Coleoptera</taxon>
        <taxon>Polyphaga</taxon>
        <taxon>Staphyliniformia</taxon>
        <taxon>Silphidae</taxon>
        <taxon>Nicrophorinae</taxon>
        <taxon>Nicrophorus</taxon>
    </lineage>
</organism>
<keyword evidence="3" id="KW-0716">Sensory transduction</keyword>
<accession>A0ABM1N7S7</accession>
<dbReference type="PANTHER" id="PTHR21137:SF35">
    <property type="entry name" value="ODORANT RECEPTOR 19A-RELATED"/>
    <property type="match status" value="1"/>
</dbReference>
<reference evidence="12" key="1">
    <citation type="submission" date="2025-08" db="UniProtKB">
        <authorList>
            <consortium name="RefSeq"/>
        </authorList>
    </citation>
    <scope>IDENTIFICATION</scope>
    <source>
        <tissue evidence="12">Whole Larva</tissue>
    </source>
</reference>
<comment type="subcellular location">
    <subcellularLocation>
        <location evidence="1">Cell membrane</location>
        <topology evidence="1">Multi-pass membrane protein</topology>
    </subcellularLocation>
</comment>
<sequence>MESQQKIIVCRDLIKGMKIVDIWPTTNQNFLFYCRCVFRLTSIAIVMMGMMGHIYYSYNNDMFKYVNISDDFSGISSIFGVYNVVFNFVRHYNVYNVLFKELGDFSVYEKPRGVDELNKKLDMVIRIFSVWVIISFFCVTSVLYMMKCEEGIVDDCGLMVNFWLPFFDLRSRSKKTMVMVYQVYGGCVGIYLVTFSFLTIIFISELTINRIHHLLSMIKQVPGMKFNYTHFAHALSWANNLCLICFIGQRLINASSDLHDGIFPNIPWDGDVRTQKSMHMLMIRSSRPHAISAGLMGCCGHLLLMSLIKSMYTFMMLIYDRI</sequence>
<evidence type="ECO:0000256" key="9">
    <source>
        <dbReference type="ARBA" id="ARBA00023224"/>
    </source>
</evidence>
<evidence type="ECO:0000256" key="2">
    <source>
        <dbReference type="ARBA" id="ARBA00022475"/>
    </source>
</evidence>
<proteinExistence type="predicted"/>
<keyword evidence="2" id="KW-1003">Cell membrane</keyword>
<evidence type="ECO:0000256" key="7">
    <source>
        <dbReference type="ARBA" id="ARBA00023136"/>
    </source>
</evidence>
<feature type="transmembrane region" description="Helical" evidence="10">
    <location>
        <begin position="127"/>
        <end position="146"/>
    </location>
</feature>
<evidence type="ECO:0000256" key="1">
    <source>
        <dbReference type="ARBA" id="ARBA00004651"/>
    </source>
</evidence>
<dbReference type="RefSeq" id="XP_017782877.1">
    <property type="nucleotide sequence ID" value="XM_017927388.1"/>
</dbReference>
<evidence type="ECO:0000256" key="10">
    <source>
        <dbReference type="SAM" id="Phobius"/>
    </source>
</evidence>
<evidence type="ECO:0000256" key="4">
    <source>
        <dbReference type="ARBA" id="ARBA00022692"/>
    </source>
</evidence>
<dbReference type="Proteomes" id="UP000695000">
    <property type="component" value="Unplaced"/>
</dbReference>
<dbReference type="PANTHER" id="PTHR21137">
    <property type="entry name" value="ODORANT RECEPTOR"/>
    <property type="match status" value="1"/>
</dbReference>
<evidence type="ECO:0000256" key="6">
    <source>
        <dbReference type="ARBA" id="ARBA00022989"/>
    </source>
</evidence>
<protein>
    <submittedName>
        <fullName evidence="12">Uncharacterized protein LOC108567115</fullName>
    </submittedName>
</protein>
<gene>
    <name evidence="12" type="primary">LOC108567115</name>
</gene>
<keyword evidence="6 10" id="KW-1133">Transmembrane helix</keyword>
<dbReference type="InterPro" id="IPR004117">
    <property type="entry name" value="7tm6_olfct_rcpt"/>
</dbReference>
<dbReference type="Pfam" id="PF02949">
    <property type="entry name" value="7tm_6"/>
    <property type="match status" value="1"/>
</dbReference>
<evidence type="ECO:0000256" key="8">
    <source>
        <dbReference type="ARBA" id="ARBA00023170"/>
    </source>
</evidence>
<keyword evidence="5" id="KW-0552">Olfaction</keyword>
<evidence type="ECO:0000256" key="3">
    <source>
        <dbReference type="ARBA" id="ARBA00022606"/>
    </source>
</evidence>
<keyword evidence="7 10" id="KW-0472">Membrane</keyword>
<dbReference type="GeneID" id="108567115"/>
<evidence type="ECO:0000256" key="5">
    <source>
        <dbReference type="ARBA" id="ARBA00022725"/>
    </source>
</evidence>
<keyword evidence="8" id="KW-0675">Receptor</keyword>
<keyword evidence="9" id="KW-0807">Transducer</keyword>
<keyword evidence="11" id="KW-1185">Reference proteome</keyword>
<evidence type="ECO:0000313" key="12">
    <source>
        <dbReference type="RefSeq" id="XP_017782877.1"/>
    </source>
</evidence>
<feature type="transmembrane region" description="Helical" evidence="10">
    <location>
        <begin position="30"/>
        <end position="56"/>
    </location>
</feature>
<name>A0ABM1N7S7_NICVS</name>
<feature type="transmembrane region" description="Helical" evidence="10">
    <location>
        <begin position="181"/>
        <end position="203"/>
    </location>
</feature>
<evidence type="ECO:0000313" key="11">
    <source>
        <dbReference type="Proteomes" id="UP000695000"/>
    </source>
</evidence>
<feature type="transmembrane region" description="Helical" evidence="10">
    <location>
        <begin position="290"/>
        <end position="308"/>
    </location>
</feature>
<keyword evidence="4 10" id="KW-0812">Transmembrane</keyword>